<sequence length="219" mass="24261">MEKVRSLSGISDLIEVRLDGLASKDFSLESHHVHALKEAGGSLPLLFTNRRLAEGGHFQADDPRRIEWLHQCVENGGDLIDVELMTPESLRQDLIIQAKKHGVKSVVSYHDFNETPPREKLSEILAEALETDCDIVKIVTTARNPMDLLATLSLYEEAIDSGIKLIAFSMGPLGSITRIFSLILGAPFTYCAPKRESATAPGQMDISTMRTLLEEFFPL</sequence>
<feature type="active site" description="Schiff-base intermediate with substrate" evidence="4">
    <location>
        <position position="137"/>
    </location>
</feature>
<feature type="binding site" evidence="4">
    <location>
        <begin position="15"/>
        <end position="17"/>
    </location>
    <ligand>
        <name>3-dehydroquinate</name>
        <dbReference type="ChEBI" id="CHEBI:32364"/>
    </ligand>
</feature>
<evidence type="ECO:0000256" key="4">
    <source>
        <dbReference type="HAMAP-Rule" id="MF_00214"/>
    </source>
</evidence>
<evidence type="ECO:0000313" key="5">
    <source>
        <dbReference type="EMBL" id="OCC15543.1"/>
    </source>
</evidence>
<comment type="caution">
    <text evidence="5">The sequence shown here is derived from an EMBL/GenBank/DDBJ whole genome shotgun (WGS) entry which is preliminary data.</text>
</comment>
<dbReference type="EMBL" id="MAGO01000004">
    <property type="protein sequence ID" value="OCC15543.1"/>
    <property type="molecule type" value="Genomic_DNA"/>
</dbReference>
<evidence type="ECO:0000256" key="3">
    <source>
        <dbReference type="ARBA" id="ARBA00023270"/>
    </source>
</evidence>
<keyword evidence="4" id="KW-0028">Amino-acid biosynthesis</keyword>
<dbReference type="Pfam" id="PF01487">
    <property type="entry name" value="DHquinase_I"/>
    <property type="match status" value="1"/>
</dbReference>
<dbReference type="GO" id="GO:0046279">
    <property type="term" value="P:3,4-dihydroxybenzoate biosynthetic process"/>
    <property type="evidence" value="ECO:0007669"/>
    <property type="project" value="UniProtKB-ARBA"/>
</dbReference>
<feature type="active site" description="Proton donor/acceptor" evidence="4">
    <location>
        <position position="110"/>
    </location>
</feature>
<keyword evidence="2 4" id="KW-0456">Lyase</keyword>
<keyword evidence="4" id="KW-0057">Aromatic amino acid biosynthesis</keyword>
<dbReference type="GO" id="GO:0008652">
    <property type="term" value="P:amino acid biosynthetic process"/>
    <property type="evidence" value="ECO:0007669"/>
    <property type="project" value="UniProtKB-KW"/>
</dbReference>
<keyword evidence="6" id="KW-1185">Reference proteome</keyword>
<dbReference type="AlphaFoldDB" id="A0A1B9F6M9"/>
<dbReference type="CDD" id="cd00502">
    <property type="entry name" value="DHQase_I"/>
    <property type="match status" value="1"/>
</dbReference>
<comment type="similarity">
    <text evidence="4">Belongs to the type-I 3-dehydroquinase family.</text>
</comment>
<accession>A0A1B9F6M9</accession>
<feature type="binding site" evidence="4">
    <location>
        <position position="178"/>
    </location>
    <ligand>
        <name>3-dehydroquinate</name>
        <dbReference type="ChEBI" id="CHEBI:32364"/>
    </ligand>
</feature>
<dbReference type="InterPro" id="IPR050146">
    <property type="entry name" value="Type-I_3-dehydroquinase"/>
</dbReference>
<dbReference type="NCBIfam" id="TIGR01093">
    <property type="entry name" value="aroD"/>
    <property type="match status" value="1"/>
</dbReference>
<comment type="function">
    <text evidence="4">Involved in the third step of the chorismate pathway, which leads to the biosynthesis of aromatic amino acids. Catalyzes the cis-dehydration of 3-dehydroquinate (DHQ) and introduces the first double bond of the aromatic ring to yield 3-dehydroshikimate.</text>
</comment>
<feature type="binding site" evidence="4">
    <location>
        <position position="199"/>
    </location>
    <ligand>
        <name>3-dehydroquinate</name>
        <dbReference type="ChEBI" id="CHEBI:32364"/>
    </ligand>
</feature>
<dbReference type="InterPro" id="IPR001381">
    <property type="entry name" value="DHquinase_I"/>
</dbReference>
<comment type="caution">
    <text evidence="4">Lacks conserved residue(s) required for the propagation of feature annotation.</text>
</comment>
<dbReference type="PANTHER" id="PTHR43699">
    <property type="entry name" value="3-DEHYDROQUINATE DEHYDRATASE"/>
    <property type="match status" value="1"/>
</dbReference>
<evidence type="ECO:0000256" key="2">
    <source>
        <dbReference type="ARBA" id="ARBA00023239"/>
    </source>
</evidence>
<protein>
    <recommendedName>
        <fullName evidence="4">3-dehydroquinate dehydratase</fullName>
        <shortName evidence="4">3-dehydroquinase</shortName>
        <ecNumber evidence="4">4.2.1.10</ecNumber>
    </recommendedName>
    <alternativeName>
        <fullName evidence="4">Type I DHQase</fullName>
    </alternativeName>
    <alternativeName>
        <fullName evidence="4">Type I dehydroquinase</fullName>
        <shortName evidence="4">DHQ1</shortName>
    </alternativeName>
</protein>
<feature type="binding site" evidence="4">
    <location>
        <position position="50"/>
    </location>
    <ligand>
        <name>3-dehydroquinate</name>
        <dbReference type="ChEBI" id="CHEBI:32364"/>
    </ligand>
</feature>
<dbReference type="GO" id="GO:0003855">
    <property type="term" value="F:3-dehydroquinate dehydratase activity"/>
    <property type="evidence" value="ECO:0007669"/>
    <property type="project" value="UniProtKB-UniRule"/>
</dbReference>
<evidence type="ECO:0000313" key="6">
    <source>
        <dbReference type="Proteomes" id="UP000093080"/>
    </source>
</evidence>
<gene>
    <name evidence="4" type="primary">aroD</name>
    <name evidence="5" type="ORF">DBT_0894</name>
</gene>
<dbReference type="HAMAP" id="MF_00214">
    <property type="entry name" value="AroD"/>
    <property type="match status" value="1"/>
</dbReference>
<dbReference type="InterPro" id="IPR013785">
    <property type="entry name" value="Aldolase_TIM"/>
</dbReference>
<name>A0A1B9F6M9_9BACT</name>
<organism evidence="5 6">
    <name type="scientific">Dissulfuribacter thermophilus</name>
    <dbReference type="NCBI Taxonomy" id="1156395"/>
    <lineage>
        <taxon>Bacteria</taxon>
        <taxon>Pseudomonadati</taxon>
        <taxon>Thermodesulfobacteriota</taxon>
        <taxon>Dissulfuribacteria</taxon>
        <taxon>Dissulfuribacterales</taxon>
        <taxon>Dissulfuribacteraceae</taxon>
        <taxon>Dissulfuribacter</taxon>
    </lineage>
</organism>
<evidence type="ECO:0000256" key="1">
    <source>
        <dbReference type="ARBA" id="ARBA00001864"/>
    </source>
</evidence>
<proteinExistence type="inferred from homology"/>
<keyword evidence="3 4" id="KW-0704">Schiff base</keyword>
<feature type="binding site" evidence="4">
    <location>
        <position position="203"/>
    </location>
    <ligand>
        <name>3-dehydroquinate</name>
        <dbReference type="ChEBI" id="CHEBI:32364"/>
    </ligand>
</feature>
<dbReference type="EC" id="4.2.1.10" evidence="4"/>
<dbReference type="UniPathway" id="UPA00053">
    <property type="reaction ID" value="UER00086"/>
</dbReference>
<dbReference type="GO" id="GO:0009423">
    <property type="term" value="P:chorismate biosynthetic process"/>
    <property type="evidence" value="ECO:0007669"/>
    <property type="project" value="UniProtKB-UniRule"/>
</dbReference>
<dbReference type="SUPFAM" id="SSF51569">
    <property type="entry name" value="Aldolase"/>
    <property type="match status" value="1"/>
</dbReference>
<comment type="pathway">
    <text evidence="4">Metabolic intermediate biosynthesis; chorismate biosynthesis; chorismate from D-erythrose 4-phosphate and phosphoenolpyruvate: step 3/7.</text>
</comment>
<dbReference type="GO" id="GO:0009073">
    <property type="term" value="P:aromatic amino acid family biosynthetic process"/>
    <property type="evidence" value="ECO:0007669"/>
    <property type="project" value="UniProtKB-KW"/>
</dbReference>
<dbReference type="STRING" id="1156395.DBT_0894"/>
<dbReference type="PANTHER" id="PTHR43699:SF1">
    <property type="entry name" value="3-DEHYDROQUINATE DEHYDRATASE"/>
    <property type="match status" value="1"/>
</dbReference>
<comment type="catalytic activity">
    <reaction evidence="1 4">
        <text>3-dehydroquinate = 3-dehydroshikimate + H2O</text>
        <dbReference type="Rhea" id="RHEA:21096"/>
        <dbReference type="ChEBI" id="CHEBI:15377"/>
        <dbReference type="ChEBI" id="CHEBI:16630"/>
        <dbReference type="ChEBI" id="CHEBI:32364"/>
        <dbReference type="EC" id="4.2.1.10"/>
    </reaction>
</comment>
<dbReference type="Proteomes" id="UP000093080">
    <property type="component" value="Unassembled WGS sequence"/>
</dbReference>
<reference evidence="5 6" key="1">
    <citation type="submission" date="2016-06" db="EMBL/GenBank/DDBJ databases">
        <title>Respiratory ammonification of nitrate coupled to the oxidation of elemental sulfur in deep-sea autotrophic thermophilic bacteria.</title>
        <authorList>
            <person name="Slobodkina G.B."/>
            <person name="Mardanov A.V."/>
            <person name="Ravin N.V."/>
            <person name="Frolova A.A."/>
            <person name="Viryasiv M.B."/>
            <person name="Chernyh N.A."/>
            <person name="Bonch-Osmolovskaya E.A."/>
            <person name="Slobodkin A.I."/>
        </authorList>
    </citation>
    <scope>NUCLEOTIDE SEQUENCE [LARGE SCALE GENOMIC DNA]</scope>
    <source>
        <strain evidence="5 6">S69</strain>
    </source>
</reference>
<comment type="subunit">
    <text evidence="4">Homodimer.</text>
</comment>
<dbReference type="Gene3D" id="3.20.20.70">
    <property type="entry name" value="Aldolase class I"/>
    <property type="match status" value="1"/>
</dbReference>